<dbReference type="InterPro" id="IPR001650">
    <property type="entry name" value="Helicase_C-like"/>
</dbReference>
<feature type="compositionally biased region" description="Low complexity" evidence="5">
    <location>
        <begin position="595"/>
        <end position="657"/>
    </location>
</feature>
<proteinExistence type="predicted"/>
<feature type="region of interest" description="Disordered" evidence="5">
    <location>
        <begin position="539"/>
        <end position="558"/>
    </location>
</feature>
<evidence type="ECO:0000259" key="6">
    <source>
        <dbReference type="PROSITE" id="PS51192"/>
    </source>
</evidence>
<feature type="region of interest" description="Disordered" evidence="5">
    <location>
        <begin position="568"/>
        <end position="729"/>
    </location>
</feature>
<dbReference type="InterPro" id="IPR049730">
    <property type="entry name" value="SNF2/RAD54-like_C"/>
</dbReference>
<evidence type="ECO:0000259" key="7">
    <source>
        <dbReference type="PROSITE" id="PS51194"/>
    </source>
</evidence>
<dbReference type="AlphaFoldDB" id="A0AAD5H280"/>
<protein>
    <submittedName>
        <fullName evidence="9">Uncharacterized protein</fullName>
    </submittedName>
</protein>
<sequence length="729" mass="78717">MTSGGTNPLLYINLELGKDQLIEVKCGHHEAVSAALKRLPGGQWDPKSRHWRFPLSQHDRLVQALQALTSVRVRLEPLHPLVTAVLRAASSNPDDSDRYCTLPKDLEQQLMPFQREGVKFALRRGGRVLIGDEMGLGKTVQAIAVAAAYRDEWPLLIIAPSSLREAWADALHRWLGLTEDKVHIVHSVIADESHSLKESSAQRTKATVPLIKEARRAILLSGTPALNKPKELFQQLSALVPAAKLKMSVFGERYCQGHHFDKYGGASNLGELNAMLKSSVLVRRLKRDVLTQLPSKRRQQVILGMDSDAKKMLAGLQKQLDTVRQLMGEEARKAAASGGAVSGSMAQNNVVTELYKQTAAVKAKAVQEYVQLLLDNGQKFLIFAHHTSLLDAIEHTCNRHKGCQHIRIDGSTPPSQRQSLVNKFQENSDVRVAILSIKAAGTGLTLTAASTVVFAEMTWTPGEIIQAEDRAHRIGQANSVNVIFLHAKGSSDDLIWTSLEKKLDTVGEAIDGEGQALHARRTEAPERGQLGLQQFMTQSRPGEAGPRQHWQPAGGKAGGAVAAAAAAAGGGAGGSGKSPGKSMQSTLHNFFGGRQPTAQQQQQQQQQQPQQQQQQQAVPPGAQPMVRGMQQQQQQAVPPGAQPMVRGMQQQQQQQVQSAGPPPHHSNGPPAVRAQPGQAPPQQVQPLHGPSGMANLPPQPTGAGKPAGGPAGRPQAQQMLAGMKRPFGR</sequence>
<dbReference type="Gene3D" id="3.40.50.10810">
    <property type="entry name" value="Tandem AAA-ATPase domain"/>
    <property type="match status" value="2"/>
</dbReference>
<feature type="domain" description="Helicase C-terminal" evidence="7">
    <location>
        <begin position="365"/>
        <end position="525"/>
    </location>
</feature>
<evidence type="ECO:0000256" key="3">
    <source>
        <dbReference type="ARBA" id="ARBA00022806"/>
    </source>
</evidence>
<dbReference type="Pfam" id="PF00176">
    <property type="entry name" value="SNF2-rel_dom"/>
    <property type="match status" value="2"/>
</dbReference>
<dbReference type="Gene3D" id="3.40.50.300">
    <property type="entry name" value="P-loop containing nucleotide triphosphate hydrolases"/>
    <property type="match status" value="1"/>
</dbReference>
<evidence type="ECO:0000259" key="8">
    <source>
        <dbReference type="PROSITE" id="PS51467"/>
    </source>
</evidence>
<dbReference type="Pfam" id="PF07443">
    <property type="entry name" value="HARP"/>
    <property type="match status" value="1"/>
</dbReference>
<keyword evidence="3" id="KW-0347">Helicase</keyword>
<dbReference type="GO" id="GO:0004520">
    <property type="term" value="F:DNA endonuclease activity"/>
    <property type="evidence" value="ECO:0007669"/>
    <property type="project" value="TreeGrafter"/>
</dbReference>
<reference evidence="9" key="1">
    <citation type="submission" date="2020-11" db="EMBL/GenBank/DDBJ databases">
        <title>Chlorella ohadii genome sequencing and assembly.</title>
        <authorList>
            <person name="Murik O."/>
            <person name="Treves H."/>
            <person name="Kedem I."/>
            <person name="Shotland Y."/>
            <person name="Kaplan A."/>
        </authorList>
    </citation>
    <scope>NUCLEOTIDE SEQUENCE</scope>
    <source>
        <strain evidence="9">1</strain>
    </source>
</reference>
<dbReference type="PANTHER" id="PTHR45766">
    <property type="entry name" value="DNA ANNEALING HELICASE AND ENDONUCLEASE ZRANB3 FAMILY MEMBER"/>
    <property type="match status" value="1"/>
</dbReference>
<dbReference type="PANTHER" id="PTHR45766:SF3">
    <property type="entry name" value="DNA ANNEALING HELICASE AND ENDONUCLEASE ZRANB3"/>
    <property type="match status" value="1"/>
</dbReference>
<evidence type="ECO:0000256" key="1">
    <source>
        <dbReference type="ARBA" id="ARBA00022741"/>
    </source>
</evidence>
<dbReference type="InterPro" id="IPR010003">
    <property type="entry name" value="HARP_dom"/>
</dbReference>
<dbReference type="GO" id="GO:0043596">
    <property type="term" value="C:nuclear replication fork"/>
    <property type="evidence" value="ECO:0007669"/>
    <property type="project" value="TreeGrafter"/>
</dbReference>
<dbReference type="EMBL" id="JADXDR010000127">
    <property type="protein sequence ID" value="KAI7838398.1"/>
    <property type="molecule type" value="Genomic_DNA"/>
</dbReference>
<dbReference type="SUPFAM" id="SSF52540">
    <property type="entry name" value="P-loop containing nucleoside triphosphate hydrolases"/>
    <property type="match status" value="2"/>
</dbReference>
<dbReference type="GO" id="GO:0005524">
    <property type="term" value="F:ATP binding"/>
    <property type="evidence" value="ECO:0007669"/>
    <property type="project" value="UniProtKB-KW"/>
</dbReference>
<organism evidence="9 10">
    <name type="scientific">Chlorella ohadii</name>
    <dbReference type="NCBI Taxonomy" id="2649997"/>
    <lineage>
        <taxon>Eukaryota</taxon>
        <taxon>Viridiplantae</taxon>
        <taxon>Chlorophyta</taxon>
        <taxon>core chlorophytes</taxon>
        <taxon>Trebouxiophyceae</taxon>
        <taxon>Chlorellales</taxon>
        <taxon>Chlorellaceae</taxon>
        <taxon>Chlorella clade</taxon>
        <taxon>Chlorella</taxon>
    </lineage>
</organism>
<dbReference type="InterPro" id="IPR027417">
    <property type="entry name" value="P-loop_NTPase"/>
</dbReference>
<keyword evidence="10" id="KW-1185">Reference proteome</keyword>
<dbReference type="GO" id="GO:0016787">
    <property type="term" value="F:hydrolase activity"/>
    <property type="evidence" value="ECO:0007669"/>
    <property type="project" value="UniProtKB-KW"/>
</dbReference>
<dbReference type="InterPro" id="IPR000330">
    <property type="entry name" value="SNF2_N"/>
</dbReference>
<evidence type="ECO:0000256" key="5">
    <source>
        <dbReference type="SAM" id="MobiDB-lite"/>
    </source>
</evidence>
<dbReference type="Pfam" id="PF00271">
    <property type="entry name" value="Helicase_C"/>
    <property type="match status" value="1"/>
</dbReference>
<dbReference type="PROSITE" id="PS51194">
    <property type="entry name" value="HELICASE_CTER"/>
    <property type="match status" value="1"/>
</dbReference>
<feature type="domain" description="HARP" evidence="8">
    <location>
        <begin position="2"/>
        <end position="79"/>
    </location>
</feature>
<keyword evidence="1" id="KW-0547">Nucleotide-binding</keyword>
<dbReference type="GO" id="GO:0006281">
    <property type="term" value="P:DNA repair"/>
    <property type="evidence" value="ECO:0007669"/>
    <property type="project" value="TreeGrafter"/>
</dbReference>
<dbReference type="GO" id="GO:0031297">
    <property type="term" value="P:replication fork processing"/>
    <property type="evidence" value="ECO:0007669"/>
    <property type="project" value="TreeGrafter"/>
</dbReference>
<name>A0AAD5H280_9CHLO</name>
<dbReference type="CDD" id="cd18010">
    <property type="entry name" value="DEXHc_HARP_SMARCAL1"/>
    <property type="match status" value="1"/>
</dbReference>
<feature type="compositionally biased region" description="Low complexity" evidence="5">
    <location>
        <begin position="668"/>
        <end position="686"/>
    </location>
</feature>
<accession>A0AAD5H280</accession>
<dbReference type="PROSITE" id="PS51467">
    <property type="entry name" value="HARP"/>
    <property type="match status" value="1"/>
</dbReference>
<dbReference type="SMART" id="SM00487">
    <property type="entry name" value="DEXDc"/>
    <property type="match status" value="1"/>
</dbReference>
<dbReference type="Proteomes" id="UP001205105">
    <property type="component" value="Unassembled WGS sequence"/>
</dbReference>
<feature type="domain" description="Helicase ATP-binding" evidence="6">
    <location>
        <begin position="119"/>
        <end position="242"/>
    </location>
</feature>
<gene>
    <name evidence="9" type="ORF">COHA_007802</name>
</gene>
<dbReference type="CDD" id="cd18793">
    <property type="entry name" value="SF2_C_SNF"/>
    <property type="match status" value="1"/>
</dbReference>
<dbReference type="InterPro" id="IPR038718">
    <property type="entry name" value="SNF2-like_sf"/>
</dbReference>
<keyword evidence="4" id="KW-0067">ATP-binding</keyword>
<keyword evidence="2" id="KW-0378">Hydrolase</keyword>
<feature type="compositionally biased region" description="Gly residues" evidence="5">
    <location>
        <begin position="568"/>
        <end position="577"/>
    </location>
</feature>
<evidence type="ECO:0000256" key="2">
    <source>
        <dbReference type="ARBA" id="ARBA00022801"/>
    </source>
</evidence>
<evidence type="ECO:0000313" key="10">
    <source>
        <dbReference type="Proteomes" id="UP001205105"/>
    </source>
</evidence>
<evidence type="ECO:0000256" key="4">
    <source>
        <dbReference type="ARBA" id="ARBA00022840"/>
    </source>
</evidence>
<comment type="caution">
    <text evidence="9">The sequence shown here is derived from an EMBL/GenBank/DDBJ whole genome shotgun (WGS) entry which is preliminary data.</text>
</comment>
<evidence type="ECO:0000313" key="9">
    <source>
        <dbReference type="EMBL" id="KAI7838398.1"/>
    </source>
</evidence>
<dbReference type="InterPro" id="IPR014001">
    <property type="entry name" value="Helicase_ATP-bd"/>
</dbReference>
<dbReference type="GO" id="GO:0004386">
    <property type="term" value="F:helicase activity"/>
    <property type="evidence" value="ECO:0007669"/>
    <property type="project" value="UniProtKB-KW"/>
</dbReference>
<dbReference type="SMART" id="SM00490">
    <property type="entry name" value="HELICc"/>
    <property type="match status" value="1"/>
</dbReference>
<dbReference type="PROSITE" id="PS51192">
    <property type="entry name" value="HELICASE_ATP_BIND_1"/>
    <property type="match status" value="1"/>
</dbReference>